<evidence type="ECO:0000313" key="7">
    <source>
        <dbReference type="Proteomes" id="UP000460718"/>
    </source>
</evidence>
<dbReference type="EMBL" id="QXGB01003081">
    <property type="protein sequence ID" value="KAE9172903.1"/>
    <property type="molecule type" value="Genomic_DNA"/>
</dbReference>
<proteinExistence type="predicted"/>
<reference evidence="2 7" key="1">
    <citation type="submission" date="2018-09" db="EMBL/GenBank/DDBJ databases">
        <title>Genomic investigation of the strawberry pathogen Phytophthora fragariae indicates pathogenicity is determined by transcriptional variation in three key races.</title>
        <authorList>
            <person name="Adams T.M."/>
            <person name="Armitage A.D."/>
            <person name="Sobczyk M.K."/>
            <person name="Bates H.J."/>
            <person name="Dunwell J.M."/>
            <person name="Nellist C.F."/>
            <person name="Harrison R.J."/>
        </authorList>
    </citation>
    <scope>NUCLEOTIDE SEQUENCE [LARGE SCALE GENOMIC DNA]</scope>
    <source>
        <strain evidence="4 6">BC-1</strain>
        <strain evidence="3 5">NOV-27</strain>
        <strain evidence="2 7">SCRP245</strain>
    </source>
</reference>
<dbReference type="Proteomes" id="UP000460718">
    <property type="component" value="Unassembled WGS sequence"/>
</dbReference>
<evidence type="ECO:0000313" key="6">
    <source>
        <dbReference type="Proteomes" id="UP000440367"/>
    </source>
</evidence>
<name>A0A6A3JRM2_9STRA</name>
<dbReference type="PANTHER" id="PTHR33064">
    <property type="entry name" value="POL PROTEIN"/>
    <property type="match status" value="1"/>
</dbReference>
<dbReference type="EMBL" id="QXGD01000542">
    <property type="protein sequence ID" value="KAE9234803.1"/>
    <property type="molecule type" value="Genomic_DNA"/>
</dbReference>
<gene>
    <name evidence="4" type="ORF">PF002_g11686</name>
    <name evidence="3" type="ORF">PF005_g26502</name>
    <name evidence="2" type="ORF">PF011_g15238</name>
</gene>
<dbReference type="EMBL" id="QXFW01001026">
    <property type="protein sequence ID" value="KAE8997996.1"/>
    <property type="molecule type" value="Genomic_DNA"/>
</dbReference>
<dbReference type="SUPFAM" id="SSF56672">
    <property type="entry name" value="DNA/RNA polymerases"/>
    <property type="match status" value="1"/>
</dbReference>
<dbReference type="Proteomes" id="UP000433483">
    <property type="component" value="Unassembled WGS sequence"/>
</dbReference>
<dbReference type="InterPro" id="IPR051320">
    <property type="entry name" value="Viral_Replic_Matur_Polypro"/>
</dbReference>
<sequence length="177" mass="19856">MLRHFDENRESVVIVYASDWAISGVLTQVHDDVYMPVKFTSRTLKPNELNYDIVEKEILALLRVLNECYTMLAGRPWAAILSPWKLVICRSMRGEEELLGTLAASITPRAFVDAALEEIAPRKRASRIVVIPVPNVAHDEVFYVLSFDGSAKAKPEGGAYSAVIWQLPNWEIVRAAS</sequence>
<dbReference type="AlphaFoldDB" id="A0A6A3JRM2"/>
<dbReference type="PANTHER" id="PTHR33064:SF37">
    <property type="entry name" value="RIBONUCLEASE H"/>
    <property type="match status" value="1"/>
</dbReference>
<comment type="caution">
    <text evidence="2">The sequence shown here is derived from an EMBL/GenBank/DDBJ whole genome shotgun (WGS) entry which is preliminary data.</text>
</comment>
<keyword evidence="5" id="KW-1185">Reference proteome</keyword>
<organism evidence="2 7">
    <name type="scientific">Phytophthora fragariae</name>
    <dbReference type="NCBI Taxonomy" id="53985"/>
    <lineage>
        <taxon>Eukaryota</taxon>
        <taxon>Sar</taxon>
        <taxon>Stramenopiles</taxon>
        <taxon>Oomycota</taxon>
        <taxon>Peronosporomycetes</taxon>
        <taxon>Peronosporales</taxon>
        <taxon>Peronosporaceae</taxon>
        <taxon>Phytophthora</taxon>
    </lineage>
</organism>
<evidence type="ECO:0000313" key="5">
    <source>
        <dbReference type="Proteomes" id="UP000433483"/>
    </source>
</evidence>
<feature type="domain" description="Reverse transcriptase/retrotransposon-derived protein RNase H-like" evidence="1">
    <location>
        <begin position="1"/>
        <end position="76"/>
    </location>
</feature>
<dbReference type="InterPro" id="IPR043502">
    <property type="entry name" value="DNA/RNA_pol_sf"/>
</dbReference>
<dbReference type="Pfam" id="PF17919">
    <property type="entry name" value="RT_RNaseH_2"/>
    <property type="match status" value="1"/>
</dbReference>
<protein>
    <recommendedName>
        <fullName evidence="1">Reverse transcriptase/retrotransposon-derived protein RNase H-like domain-containing protein</fullName>
    </recommendedName>
</protein>
<evidence type="ECO:0000313" key="2">
    <source>
        <dbReference type="EMBL" id="KAE8997996.1"/>
    </source>
</evidence>
<accession>A0A6A3JRM2</accession>
<dbReference type="OrthoDB" id="3018369at2759"/>
<evidence type="ECO:0000259" key="1">
    <source>
        <dbReference type="Pfam" id="PF17919"/>
    </source>
</evidence>
<dbReference type="Proteomes" id="UP000440367">
    <property type="component" value="Unassembled WGS sequence"/>
</dbReference>
<dbReference type="InterPro" id="IPR041577">
    <property type="entry name" value="RT_RNaseH_2"/>
</dbReference>
<evidence type="ECO:0000313" key="3">
    <source>
        <dbReference type="EMBL" id="KAE9172903.1"/>
    </source>
</evidence>
<evidence type="ECO:0000313" key="4">
    <source>
        <dbReference type="EMBL" id="KAE9234803.1"/>
    </source>
</evidence>